<evidence type="ECO:0000313" key="3">
    <source>
        <dbReference type="Proteomes" id="UP000320176"/>
    </source>
</evidence>
<evidence type="ECO:0000256" key="1">
    <source>
        <dbReference type="SAM" id="SignalP"/>
    </source>
</evidence>
<keyword evidence="3" id="KW-1185">Reference proteome</keyword>
<dbReference type="AlphaFoldDB" id="A0A5C6AZL0"/>
<feature type="chain" id="PRO_5023116903" evidence="1">
    <location>
        <begin position="22"/>
        <end position="230"/>
    </location>
</feature>
<evidence type="ECO:0000313" key="2">
    <source>
        <dbReference type="EMBL" id="TWU04552.1"/>
    </source>
</evidence>
<organism evidence="2 3">
    <name type="scientific">Stieleria varia</name>
    <dbReference type="NCBI Taxonomy" id="2528005"/>
    <lineage>
        <taxon>Bacteria</taxon>
        <taxon>Pseudomonadati</taxon>
        <taxon>Planctomycetota</taxon>
        <taxon>Planctomycetia</taxon>
        <taxon>Pirellulales</taxon>
        <taxon>Pirellulaceae</taxon>
        <taxon>Stieleria</taxon>
    </lineage>
</organism>
<protein>
    <submittedName>
        <fullName evidence="2">Uncharacterized protein</fullName>
    </submittedName>
</protein>
<name>A0A5C6AZL0_9BACT</name>
<keyword evidence="1" id="KW-0732">Signal</keyword>
<dbReference type="RefSeq" id="WP_146519957.1">
    <property type="nucleotide sequence ID" value="NZ_CP151726.1"/>
</dbReference>
<comment type="caution">
    <text evidence="2">The sequence shown here is derived from an EMBL/GenBank/DDBJ whole genome shotgun (WGS) entry which is preliminary data.</text>
</comment>
<gene>
    <name evidence="2" type="ORF">Pla52n_25940</name>
</gene>
<feature type="signal peptide" evidence="1">
    <location>
        <begin position="1"/>
        <end position="21"/>
    </location>
</feature>
<dbReference type="OrthoDB" id="291047at2"/>
<dbReference type="EMBL" id="SJPN01000003">
    <property type="protein sequence ID" value="TWU04552.1"/>
    <property type="molecule type" value="Genomic_DNA"/>
</dbReference>
<proteinExistence type="predicted"/>
<reference evidence="2 3" key="1">
    <citation type="submission" date="2019-02" db="EMBL/GenBank/DDBJ databases">
        <title>Deep-cultivation of Planctomycetes and their phenomic and genomic characterization uncovers novel biology.</title>
        <authorList>
            <person name="Wiegand S."/>
            <person name="Jogler M."/>
            <person name="Boedeker C."/>
            <person name="Pinto D."/>
            <person name="Vollmers J."/>
            <person name="Rivas-Marin E."/>
            <person name="Kohn T."/>
            <person name="Peeters S.H."/>
            <person name="Heuer A."/>
            <person name="Rast P."/>
            <person name="Oberbeckmann S."/>
            <person name="Bunk B."/>
            <person name="Jeske O."/>
            <person name="Meyerdierks A."/>
            <person name="Storesund J.E."/>
            <person name="Kallscheuer N."/>
            <person name="Luecker S."/>
            <person name="Lage O.M."/>
            <person name="Pohl T."/>
            <person name="Merkel B.J."/>
            <person name="Hornburger P."/>
            <person name="Mueller R.-W."/>
            <person name="Bruemmer F."/>
            <person name="Labrenz M."/>
            <person name="Spormann A.M."/>
            <person name="Op Den Camp H."/>
            <person name="Overmann J."/>
            <person name="Amann R."/>
            <person name="Jetten M.S.M."/>
            <person name="Mascher T."/>
            <person name="Medema M.H."/>
            <person name="Devos D.P."/>
            <person name="Kaster A.-K."/>
            <person name="Ovreas L."/>
            <person name="Rohde M."/>
            <person name="Galperin M.Y."/>
            <person name="Jogler C."/>
        </authorList>
    </citation>
    <scope>NUCLEOTIDE SEQUENCE [LARGE SCALE GENOMIC DNA]</scope>
    <source>
        <strain evidence="2 3">Pla52n</strain>
    </source>
</reference>
<accession>A0A5C6AZL0</accession>
<dbReference type="Proteomes" id="UP000320176">
    <property type="component" value="Unassembled WGS sequence"/>
</dbReference>
<sequence precursor="true">MRHAIAIVGLMALMGASHCIAQDAKISTTADSLLATLKRPCKFDLSSASLNDVAVAVRKQFNVNVIVQDHAFEQIGLEDVRVTYRAEGVSLRSALLSMLDEFDATFAIRWESIVLTTNERADEYWRPAVYAVTDLVSVEPIQPQSPDITGPLYRSAFADFDSLIQLIHTFAAPDTWSAGTGPSSDCIGITVGDTHLLVVSQSESTHAEIERLLTDMRSKIAKRKTQDTEQ</sequence>